<dbReference type="InterPro" id="IPR000014">
    <property type="entry name" value="PAS"/>
</dbReference>
<dbReference type="OrthoDB" id="101222at2"/>
<dbReference type="PROSITE" id="PS50113">
    <property type="entry name" value="PAC"/>
    <property type="match status" value="1"/>
</dbReference>
<keyword evidence="6" id="KW-1185">Reference proteome</keyword>
<dbReference type="PROSITE" id="PS50112">
    <property type="entry name" value="PAS"/>
    <property type="match status" value="1"/>
</dbReference>
<dbReference type="STRING" id="474950.SAMN05421771_2989"/>
<evidence type="ECO:0000259" key="1">
    <source>
        <dbReference type="PROSITE" id="PS50112"/>
    </source>
</evidence>
<organism evidence="5 6">
    <name type="scientific">Granulicella pectinivorans</name>
    <dbReference type="NCBI Taxonomy" id="474950"/>
    <lineage>
        <taxon>Bacteria</taxon>
        <taxon>Pseudomonadati</taxon>
        <taxon>Acidobacteriota</taxon>
        <taxon>Terriglobia</taxon>
        <taxon>Terriglobales</taxon>
        <taxon>Acidobacteriaceae</taxon>
        <taxon>Granulicella</taxon>
    </lineage>
</organism>
<dbReference type="SUPFAM" id="SSF141868">
    <property type="entry name" value="EAL domain-like"/>
    <property type="match status" value="1"/>
</dbReference>
<dbReference type="CDD" id="cd01949">
    <property type="entry name" value="GGDEF"/>
    <property type="match status" value="1"/>
</dbReference>
<evidence type="ECO:0000313" key="6">
    <source>
        <dbReference type="Proteomes" id="UP000199024"/>
    </source>
</evidence>
<feature type="domain" description="PAS" evidence="1">
    <location>
        <begin position="71"/>
        <end position="125"/>
    </location>
</feature>
<sequence length="658" mass="73225">MIFTEPVAATGTNGRTSESPLKLIDQMKLQRLRRFEEETKLQENAVDMHLRLLESVVMNANEGVMITEAEILDEPGPRIQYVNPAFTRITGYTPQQVIGKSPRFLQGPLTSSAALKTLRTALHKRHPVEIELINYRSDGAVFWAELSISPVHNDNGALTHWIALLRDISERKANEEVAIRAKAAEMQNEALSFEIGERKKIEARLAHTAFHDDLTGLKNRGYFMDRLTESLQHAQTRQPFQSALIYLDLDGFKAVNDTLGHRAGDLVLIEVARRLEGCCRPRDTISRFGGDEFTILLDDIQSLDQVLTAAQRILERLEEPFPSIGPGIVISGSMGICEVQACHAKPEDPLRDADTAMYRAKLQGGGRYLAFNEVMHQSATALIQTKSQLKLAVQREQFELFYQPILNARTLRIVGVEALVRWNHPERGLLAPIEFVGLAEETGTILPLGAWILRTACKQLKSWQDALPGVPVLVSINVSSKQLDDANFFPDLVDLLAEIQVDARSLQIEVTETMLLKDPERVTALFAQIRKIGIRIALDDFGTGYSSLSYLEKYPIDSLKIDKSFVDRLGEGSTKKNIVRMIIDLARDLGLEVFAEGIQNVHQSDALMEYGCNLVQGYLYSRPIPAGEMLLLLTQGLRGSGNISPSASEPALAGTQTH</sequence>
<evidence type="ECO:0000259" key="3">
    <source>
        <dbReference type="PROSITE" id="PS50883"/>
    </source>
</evidence>
<dbReference type="EMBL" id="FOZL01000001">
    <property type="protein sequence ID" value="SFS16871.1"/>
    <property type="molecule type" value="Genomic_DNA"/>
</dbReference>
<dbReference type="Gene3D" id="3.30.450.20">
    <property type="entry name" value="PAS domain"/>
    <property type="match status" value="1"/>
</dbReference>
<dbReference type="RefSeq" id="WP_089840110.1">
    <property type="nucleotide sequence ID" value="NZ_FOZL01000001.1"/>
</dbReference>
<name>A0A1I6MMJ3_9BACT</name>
<dbReference type="InterPro" id="IPR001610">
    <property type="entry name" value="PAC"/>
</dbReference>
<dbReference type="InterPro" id="IPR035919">
    <property type="entry name" value="EAL_sf"/>
</dbReference>
<dbReference type="CDD" id="cd00130">
    <property type="entry name" value="PAS"/>
    <property type="match status" value="1"/>
</dbReference>
<dbReference type="Gene3D" id="3.30.70.270">
    <property type="match status" value="1"/>
</dbReference>
<dbReference type="PROSITE" id="PS50883">
    <property type="entry name" value="EAL"/>
    <property type="match status" value="1"/>
</dbReference>
<dbReference type="Proteomes" id="UP000199024">
    <property type="component" value="Unassembled WGS sequence"/>
</dbReference>
<dbReference type="Pfam" id="PF00990">
    <property type="entry name" value="GGDEF"/>
    <property type="match status" value="1"/>
</dbReference>
<dbReference type="NCBIfam" id="TIGR00254">
    <property type="entry name" value="GGDEF"/>
    <property type="match status" value="1"/>
</dbReference>
<feature type="domain" description="EAL" evidence="3">
    <location>
        <begin position="382"/>
        <end position="637"/>
    </location>
</feature>
<dbReference type="InterPro" id="IPR001633">
    <property type="entry name" value="EAL_dom"/>
</dbReference>
<dbReference type="SMART" id="SM00267">
    <property type="entry name" value="GGDEF"/>
    <property type="match status" value="1"/>
</dbReference>
<evidence type="ECO:0000259" key="2">
    <source>
        <dbReference type="PROSITE" id="PS50113"/>
    </source>
</evidence>
<dbReference type="CDD" id="cd01948">
    <property type="entry name" value="EAL"/>
    <property type="match status" value="1"/>
</dbReference>
<dbReference type="AlphaFoldDB" id="A0A1I6MMJ3"/>
<evidence type="ECO:0000259" key="4">
    <source>
        <dbReference type="PROSITE" id="PS50887"/>
    </source>
</evidence>
<dbReference type="InterPro" id="IPR000700">
    <property type="entry name" value="PAS-assoc_C"/>
</dbReference>
<dbReference type="InterPro" id="IPR029787">
    <property type="entry name" value="Nucleotide_cyclase"/>
</dbReference>
<accession>A0A1I6MMJ3</accession>
<dbReference type="InterPro" id="IPR052155">
    <property type="entry name" value="Biofilm_reg_signaling"/>
</dbReference>
<dbReference type="NCBIfam" id="TIGR00229">
    <property type="entry name" value="sensory_box"/>
    <property type="match status" value="1"/>
</dbReference>
<dbReference type="SMART" id="SM00052">
    <property type="entry name" value="EAL"/>
    <property type="match status" value="1"/>
</dbReference>
<dbReference type="PROSITE" id="PS50887">
    <property type="entry name" value="GGDEF"/>
    <property type="match status" value="1"/>
</dbReference>
<dbReference type="SMART" id="SM00091">
    <property type="entry name" value="PAS"/>
    <property type="match status" value="1"/>
</dbReference>
<dbReference type="SUPFAM" id="SSF55785">
    <property type="entry name" value="PYP-like sensor domain (PAS domain)"/>
    <property type="match status" value="1"/>
</dbReference>
<dbReference type="PANTHER" id="PTHR44757">
    <property type="entry name" value="DIGUANYLATE CYCLASE DGCP"/>
    <property type="match status" value="1"/>
</dbReference>
<proteinExistence type="predicted"/>
<dbReference type="Pfam" id="PF00563">
    <property type="entry name" value="EAL"/>
    <property type="match status" value="1"/>
</dbReference>
<dbReference type="PANTHER" id="PTHR44757:SF2">
    <property type="entry name" value="BIOFILM ARCHITECTURE MAINTENANCE PROTEIN MBAA"/>
    <property type="match status" value="1"/>
</dbReference>
<dbReference type="InterPro" id="IPR000160">
    <property type="entry name" value="GGDEF_dom"/>
</dbReference>
<reference evidence="5 6" key="1">
    <citation type="submission" date="2016-10" db="EMBL/GenBank/DDBJ databases">
        <authorList>
            <person name="de Groot N.N."/>
        </authorList>
    </citation>
    <scope>NUCLEOTIDE SEQUENCE [LARGE SCALE GENOMIC DNA]</scope>
    <source>
        <strain evidence="5 6">DSM 21001</strain>
    </source>
</reference>
<protein>
    <submittedName>
        <fullName evidence="5">PAS domain S-box-containing protein/diguanylate cyclase (GGDEF) domain-containing protein</fullName>
    </submittedName>
</protein>
<gene>
    <name evidence="5" type="ORF">SAMN05421771_2989</name>
</gene>
<dbReference type="SUPFAM" id="SSF55073">
    <property type="entry name" value="Nucleotide cyclase"/>
    <property type="match status" value="1"/>
</dbReference>
<evidence type="ECO:0000313" key="5">
    <source>
        <dbReference type="EMBL" id="SFS16871.1"/>
    </source>
</evidence>
<dbReference type="Pfam" id="PF13426">
    <property type="entry name" value="PAS_9"/>
    <property type="match status" value="1"/>
</dbReference>
<feature type="domain" description="PAC" evidence="2">
    <location>
        <begin position="126"/>
        <end position="180"/>
    </location>
</feature>
<dbReference type="InterPro" id="IPR043128">
    <property type="entry name" value="Rev_trsase/Diguanyl_cyclase"/>
</dbReference>
<dbReference type="InterPro" id="IPR035965">
    <property type="entry name" value="PAS-like_dom_sf"/>
</dbReference>
<dbReference type="SMART" id="SM00086">
    <property type="entry name" value="PAC"/>
    <property type="match status" value="1"/>
</dbReference>
<dbReference type="Gene3D" id="3.20.20.450">
    <property type="entry name" value="EAL domain"/>
    <property type="match status" value="1"/>
</dbReference>
<feature type="domain" description="GGDEF" evidence="4">
    <location>
        <begin position="240"/>
        <end position="373"/>
    </location>
</feature>